<dbReference type="AlphaFoldDB" id="A0A2S6FHJ4"/>
<comment type="caution">
    <text evidence="1">The sequence shown here is derived from an EMBL/GenBank/DDBJ whole genome shotgun (WGS) entry which is preliminary data.</text>
</comment>
<sequence>MACRIFDGKTEFQKRAIQMNDQTLVQLLKNDAKNTITKVTWEELLKIAQINETVKQHGRQFVIARKEYVEDMEGLFEIKLFGAEK</sequence>
<evidence type="ECO:0000313" key="2">
    <source>
        <dbReference type="Proteomes" id="UP000238541"/>
    </source>
</evidence>
<reference evidence="2" key="1">
    <citation type="submission" date="2017-06" db="EMBL/GenBank/DDBJ databases">
        <authorList>
            <person name="Furmanczyk E.M."/>
        </authorList>
    </citation>
    <scope>NUCLEOTIDE SEQUENCE [LARGE SCALE GENOMIC DNA]</scope>
    <source>
        <strain evidence="2">AP3_16</strain>
    </source>
</reference>
<protein>
    <submittedName>
        <fullName evidence="1">Uncharacterized protein</fullName>
    </submittedName>
</protein>
<keyword evidence="2" id="KW-1185">Reference proteome</keyword>
<name>A0A2S6FHJ4_9PSED</name>
<proteinExistence type="predicted"/>
<organism evidence="1 2">
    <name type="scientific">Pseudomonas laurylsulfatiphila</name>
    <dbReference type="NCBI Taxonomy" id="2011015"/>
    <lineage>
        <taxon>Bacteria</taxon>
        <taxon>Pseudomonadati</taxon>
        <taxon>Pseudomonadota</taxon>
        <taxon>Gammaproteobacteria</taxon>
        <taxon>Pseudomonadales</taxon>
        <taxon>Pseudomonadaceae</taxon>
        <taxon>Pseudomonas</taxon>
    </lineage>
</organism>
<accession>A0A2S6FHJ4</accession>
<evidence type="ECO:0000313" key="1">
    <source>
        <dbReference type="EMBL" id="PPK36870.1"/>
    </source>
</evidence>
<dbReference type="EMBL" id="NIRS01000005">
    <property type="protein sequence ID" value="PPK36870.1"/>
    <property type="molecule type" value="Genomic_DNA"/>
</dbReference>
<gene>
    <name evidence="1" type="ORF">CD175_18655</name>
</gene>
<dbReference type="Proteomes" id="UP000238541">
    <property type="component" value="Unassembled WGS sequence"/>
</dbReference>